<dbReference type="NCBIfam" id="NF003615">
    <property type="entry name" value="PRK05260.1"/>
    <property type="match status" value="1"/>
</dbReference>
<evidence type="ECO:0000256" key="2">
    <source>
        <dbReference type="ARBA" id="ARBA00022618"/>
    </source>
</evidence>
<dbReference type="Gene3D" id="1.20.58.590">
    <property type="entry name" value="Chromosome partition protein MukF, middle domain"/>
    <property type="match status" value="1"/>
</dbReference>
<keyword evidence="4" id="KW-0106">Calcium</keyword>
<keyword evidence="2" id="KW-0132">Cell division</keyword>
<dbReference type="GO" id="GO:0030261">
    <property type="term" value="P:chromosome condensation"/>
    <property type="evidence" value="ECO:0007669"/>
    <property type="project" value="UniProtKB-KW"/>
</dbReference>
<protein>
    <submittedName>
        <fullName evidence="11">Chromosome partition protein MukF</fullName>
    </submittedName>
</protein>
<dbReference type="InterPro" id="IPR038198">
    <property type="entry name" value="MukF_C_sf"/>
</dbReference>
<dbReference type="GO" id="GO:0007059">
    <property type="term" value="P:chromosome segregation"/>
    <property type="evidence" value="ECO:0007669"/>
    <property type="project" value="UniProtKB-KW"/>
</dbReference>
<reference evidence="11" key="1">
    <citation type="submission" date="2022-09" db="EMBL/GenBank/DDBJ databases">
        <authorList>
            <person name="Li Z.-J."/>
        </authorList>
    </citation>
    <scope>NUCLEOTIDE SEQUENCE</scope>
    <source>
        <strain evidence="11">TGB11</strain>
    </source>
</reference>
<dbReference type="RefSeq" id="WP_269578264.1">
    <property type="nucleotide sequence ID" value="NZ_CP114588.1"/>
</dbReference>
<feature type="domain" description="Chromosome partition protein MukF winged-helix" evidence="8">
    <location>
        <begin position="15"/>
        <end position="131"/>
    </location>
</feature>
<dbReference type="Pfam" id="PF03882">
    <property type="entry name" value="WHD_KicB"/>
    <property type="match status" value="1"/>
</dbReference>
<dbReference type="Pfam" id="PF17193">
    <property type="entry name" value="MukF_C"/>
    <property type="match status" value="1"/>
</dbReference>
<dbReference type="GO" id="GO:0051301">
    <property type="term" value="P:cell division"/>
    <property type="evidence" value="ECO:0007669"/>
    <property type="project" value="UniProtKB-KW"/>
</dbReference>
<dbReference type="Gene3D" id="1.10.225.40">
    <property type="entry name" value="MukF, C-terminal domain"/>
    <property type="match status" value="1"/>
</dbReference>
<dbReference type="Gene3D" id="1.10.10.10">
    <property type="entry name" value="Winged helix-like DNA-binding domain superfamily/Winged helix DNA-binding domain"/>
    <property type="match status" value="1"/>
</dbReference>
<dbReference type="Proteomes" id="UP001164748">
    <property type="component" value="Chromosome"/>
</dbReference>
<evidence type="ECO:0000256" key="7">
    <source>
        <dbReference type="SAM" id="Coils"/>
    </source>
</evidence>
<evidence type="ECO:0000313" key="11">
    <source>
        <dbReference type="EMBL" id="WBA07629.1"/>
    </source>
</evidence>
<accession>A0AA47KIS4</accession>
<dbReference type="SUPFAM" id="SSF46785">
    <property type="entry name" value="Winged helix' DNA-binding domain"/>
    <property type="match status" value="1"/>
</dbReference>
<dbReference type="CDD" id="cd16335">
    <property type="entry name" value="MukF_N"/>
    <property type="match status" value="1"/>
</dbReference>
<sequence>MSDQAQSSQHWADDAQTVPELVSWVKQSGLGLNLPPERLAFLLAMAVMSQERLEDELSEHELVDVFRLVSEQFTSDEGGSLGNVAFRANNAINEMVQARLLSRFTSEMTDGDSIYRLTPLALGIADYYARHREYSTLKLSVQLSMVADEIAKARRAAEQDGDATFWRHNVYGVLKYSVAEIFDRIDLNQRVMDEQQQQVKEDIAALLTQDWQAAIANCEYLLNETSSTLQELQETLQAAGDELQSQLLEIQEVVRGRDDLDFVDSMVYSLQMKLDRIVNWGQQAIDLWIGYDRHVHKFIRTAIDMDKNRAFSQRLRQSVSDYFDASWFLTYADAERLRDTRDEALVLRDDEVTGEMPEEVAFEQLSVVDDGLSQKVSQMLNRHRETGQAIDLGRVLKDYLAEHPQARHFDLARLVINQAVRMGYSQSDLNAIQPDWQAINDFGAKVQANVIDKY</sequence>
<name>A0AA47KIS4_9GAMM</name>
<dbReference type="Pfam" id="PF17192">
    <property type="entry name" value="MukF_M"/>
    <property type="match status" value="1"/>
</dbReference>
<dbReference type="InterPro" id="IPR033440">
    <property type="entry name" value="MukF_M"/>
</dbReference>
<dbReference type="InterPro" id="IPR036388">
    <property type="entry name" value="WH-like_DNA-bd_sf"/>
</dbReference>
<evidence type="ECO:0000259" key="9">
    <source>
        <dbReference type="Pfam" id="PF17192"/>
    </source>
</evidence>
<evidence type="ECO:0000256" key="3">
    <source>
        <dbReference type="ARBA" id="ARBA00022829"/>
    </source>
</evidence>
<dbReference type="CDD" id="cd16337">
    <property type="entry name" value="MukF_C"/>
    <property type="match status" value="1"/>
</dbReference>
<dbReference type="AlphaFoldDB" id="A0AA47KIS4"/>
<dbReference type="InterPro" id="IPR033439">
    <property type="entry name" value="MukF_WHTH"/>
</dbReference>
<gene>
    <name evidence="11" type="primary">mukF</name>
    <name evidence="11" type="ORF">N8M53_07055</name>
</gene>
<keyword evidence="1" id="KW-0963">Cytoplasm</keyword>
<feature type="domain" description="Chromosome partition protein MukF C-terminal" evidence="10">
    <location>
        <begin position="297"/>
        <end position="454"/>
    </location>
</feature>
<evidence type="ECO:0000256" key="1">
    <source>
        <dbReference type="ARBA" id="ARBA00022490"/>
    </source>
</evidence>
<evidence type="ECO:0000313" key="12">
    <source>
        <dbReference type="Proteomes" id="UP001164748"/>
    </source>
</evidence>
<dbReference type="InterPro" id="IPR036141">
    <property type="entry name" value="MukF_M_sp"/>
</dbReference>
<dbReference type="InterPro" id="IPR033441">
    <property type="entry name" value="MukF_C"/>
</dbReference>
<dbReference type="EMBL" id="CP114588">
    <property type="protein sequence ID" value="WBA07629.1"/>
    <property type="molecule type" value="Genomic_DNA"/>
</dbReference>
<evidence type="ECO:0000256" key="4">
    <source>
        <dbReference type="ARBA" id="ARBA00022837"/>
    </source>
</evidence>
<organism evidence="11 12">
    <name type="scientific">Salinivibrio kushneri</name>
    <dbReference type="NCBI Taxonomy" id="1908198"/>
    <lineage>
        <taxon>Bacteria</taxon>
        <taxon>Pseudomonadati</taxon>
        <taxon>Pseudomonadota</taxon>
        <taxon>Gammaproteobacteria</taxon>
        <taxon>Vibrionales</taxon>
        <taxon>Vibrionaceae</taxon>
        <taxon>Salinivibrio</taxon>
    </lineage>
</organism>
<keyword evidence="6" id="KW-0131">Cell cycle</keyword>
<keyword evidence="5" id="KW-0226">DNA condensation</keyword>
<keyword evidence="3" id="KW-0159">Chromosome partition</keyword>
<dbReference type="InterPro" id="IPR036390">
    <property type="entry name" value="WH_DNA-bd_sf"/>
</dbReference>
<evidence type="ECO:0000259" key="10">
    <source>
        <dbReference type="Pfam" id="PF17193"/>
    </source>
</evidence>
<evidence type="ECO:0000256" key="5">
    <source>
        <dbReference type="ARBA" id="ARBA00023067"/>
    </source>
</evidence>
<dbReference type="SUPFAM" id="SSF140570">
    <property type="entry name" value="MukF C-terminal domain-like"/>
    <property type="match status" value="1"/>
</dbReference>
<feature type="domain" description="Chromosome partition protein MukF middle" evidence="9">
    <location>
        <begin position="135"/>
        <end position="295"/>
    </location>
</feature>
<evidence type="ECO:0000259" key="8">
    <source>
        <dbReference type="Pfam" id="PF03882"/>
    </source>
</evidence>
<evidence type="ECO:0000256" key="6">
    <source>
        <dbReference type="ARBA" id="ARBA00023306"/>
    </source>
</evidence>
<keyword evidence="7" id="KW-0175">Coiled coil</keyword>
<feature type="coiled-coil region" evidence="7">
    <location>
        <begin position="222"/>
        <end position="249"/>
    </location>
</feature>
<proteinExistence type="predicted"/>